<keyword evidence="3 6" id="KW-1133">Transmembrane helix</keyword>
<evidence type="ECO:0000313" key="8">
    <source>
        <dbReference type="Proteomes" id="UP000070544"/>
    </source>
</evidence>
<dbReference type="GO" id="GO:0046513">
    <property type="term" value="P:ceramide biosynthetic process"/>
    <property type="evidence" value="ECO:0007669"/>
    <property type="project" value="TreeGrafter"/>
</dbReference>
<dbReference type="InterPro" id="IPR024129">
    <property type="entry name" value="Sphingomy_SMPD4"/>
</dbReference>
<sequence>MFSTPSAPAMNASASLAPAFDFLRLIRPNAGGVAGSGASTSTSSYTVPAPASTTPGSVVSGFVSRVTGTAAPATQTQGTPTIAAVAQDVNVQLKKMLGGDGGGYTALTVFHSQLPELCTYLFGSPTSRGIIHTPTLSDADAAALSDLLAPSSSNLVRVLCRISADPRLAFEMPVERLPRNVRSLLFSTSTFTSTDATTTALPPPYASRVGYTDVSSTVSSFPPLAAGVPAQGQQQQQPVLRPKVMLNPLEYYLSCFLFAATIAYPPSSTTTTSYNSTYATPSYSHTSTSTSIFGSGSGSTSVSAPYAPGPTLPPPSTPVPALNVVYGELFKAYLGYFIPKERASAGLGGARRPSVTAPLSPNTFSSLASRAPQQHHPATTATHDIFTDPSTHVPRATALSLSDFFVESAACYLTSFNDPTFAPVAARAGSAQAVLASIAGAGAGAAAGAPAGTRFDVRGGYTAPPECVYGLLADLVRHGQDVARAGRGAGSRSHMGENVYAVVRRSAVAAVKGRVYAFLRTGVDCGSETELGGLVSVWAAYASPWTSPATPATASADPTAWGDYMADNVPYYSTCLATIFARLAACDLVGSAWSAARDATSDAYDTHLDNNPLWALKTVMAVVGAPGVVDKLREIERVLTGLISGGGGATSGSPTKSATAAAALTRSRSQRGSSSLERAVAIEVAIMRTAEEVPSWREEFAHYRPVWTVGTVGAHGVGPEMKGVLQVIFYQLNTVIEGFAGVLQPHSRPLDLAPITTQSIPLFEPSEWDAPTPSRQGTPVEKGGSALWEGTVNVVKDLVGASPKRGGGGSQQVVASADGKFRATVEAVSGVSEVCESLAQAIPSLWNVQLTYEPIFRSTSGKTGRPIPNPRNPSVFMPDQSEQGDLTPEGRDQIKRGLRMSSKLNVGVRPSPRVEGMLKADEFKVLVEMAGWAAPLLTALCVKFVTRARKYVPLSERFDHIDCYPFLRWFASERNLIYFLCGIVIAWLCLILLRLILWIFSSLGSGRSSHVTDTYVVSSTYGSNSYKGVPGGLPNNAPLYLSRPV</sequence>
<dbReference type="GO" id="GO:0006685">
    <property type="term" value="P:sphingomyelin catabolic process"/>
    <property type="evidence" value="ECO:0007669"/>
    <property type="project" value="TreeGrafter"/>
</dbReference>
<evidence type="ECO:0008006" key="9">
    <source>
        <dbReference type="Google" id="ProtNLM"/>
    </source>
</evidence>
<keyword evidence="2 6" id="KW-0812">Transmembrane</keyword>
<feature type="transmembrane region" description="Helical" evidence="6">
    <location>
        <begin position="976"/>
        <end position="1000"/>
    </location>
</feature>
<comment type="subcellular location">
    <subcellularLocation>
        <location evidence="1">Membrane</location>
        <topology evidence="1">Single-pass membrane protein</topology>
    </subcellularLocation>
</comment>
<evidence type="ECO:0000256" key="3">
    <source>
        <dbReference type="ARBA" id="ARBA00022989"/>
    </source>
</evidence>
<evidence type="ECO:0000256" key="2">
    <source>
        <dbReference type="ARBA" id="ARBA00022692"/>
    </source>
</evidence>
<feature type="region of interest" description="Disordered" evidence="5">
    <location>
        <begin position="763"/>
        <end position="784"/>
    </location>
</feature>
<reference evidence="7 8" key="1">
    <citation type="journal article" date="2015" name="Genome Biol. Evol.">
        <title>Phylogenomic analyses indicate that early fungi evolved digesting cell walls of algal ancestors of land plants.</title>
        <authorList>
            <person name="Chang Y."/>
            <person name="Wang S."/>
            <person name="Sekimoto S."/>
            <person name="Aerts A.L."/>
            <person name="Choi C."/>
            <person name="Clum A."/>
            <person name="LaButti K.M."/>
            <person name="Lindquist E.A."/>
            <person name="Yee Ngan C."/>
            <person name="Ohm R.A."/>
            <person name="Salamov A.A."/>
            <person name="Grigoriev I.V."/>
            <person name="Spatafora J.W."/>
            <person name="Berbee M.L."/>
        </authorList>
    </citation>
    <scope>NUCLEOTIDE SEQUENCE [LARGE SCALE GENOMIC DNA]</scope>
    <source>
        <strain evidence="7 8">JEL478</strain>
    </source>
</reference>
<dbReference type="EMBL" id="KQ965789">
    <property type="protein sequence ID" value="KXS12339.1"/>
    <property type="molecule type" value="Genomic_DNA"/>
</dbReference>
<feature type="compositionally biased region" description="Polar residues" evidence="5">
    <location>
        <begin position="357"/>
        <end position="382"/>
    </location>
</feature>
<dbReference type="PANTHER" id="PTHR12988:SF6">
    <property type="entry name" value="SPHINGOMYELIN PHOSPHODIESTERASE 4"/>
    <property type="match status" value="1"/>
</dbReference>
<evidence type="ECO:0000256" key="6">
    <source>
        <dbReference type="SAM" id="Phobius"/>
    </source>
</evidence>
<dbReference type="OMA" id="VEMAGWA"/>
<evidence type="ECO:0000256" key="5">
    <source>
        <dbReference type="SAM" id="MobiDB-lite"/>
    </source>
</evidence>
<organism evidence="7 8">
    <name type="scientific">Gonapodya prolifera (strain JEL478)</name>
    <name type="common">Monoblepharis prolifera</name>
    <dbReference type="NCBI Taxonomy" id="1344416"/>
    <lineage>
        <taxon>Eukaryota</taxon>
        <taxon>Fungi</taxon>
        <taxon>Fungi incertae sedis</taxon>
        <taxon>Chytridiomycota</taxon>
        <taxon>Chytridiomycota incertae sedis</taxon>
        <taxon>Monoblepharidomycetes</taxon>
        <taxon>Monoblepharidales</taxon>
        <taxon>Gonapodyaceae</taxon>
        <taxon>Gonapodya</taxon>
    </lineage>
</organism>
<proteinExistence type="predicted"/>
<keyword evidence="4 6" id="KW-0472">Membrane</keyword>
<evidence type="ECO:0000313" key="7">
    <source>
        <dbReference type="EMBL" id="KXS12339.1"/>
    </source>
</evidence>
<dbReference type="AlphaFoldDB" id="A0A139A6Q1"/>
<evidence type="ECO:0000256" key="1">
    <source>
        <dbReference type="ARBA" id="ARBA00004167"/>
    </source>
</evidence>
<protein>
    <recommendedName>
        <fullName evidence="9">Transmembrane protein</fullName>
    </recommendedName>
</protein>
<feature type="region of interest" description="Disordered" evidence="5">
    <location>
        <begin position="348"/>
        <end position="387"/>
    </location>
</feature>
<dbReference type="OrthoDB" id="10251508at2759"/>
<feature type="region of interest" description="Disordered" evidence="5">
    <location>
        <begin position="859"/>
        <end position="890"/>
    </location>
</feature>
<name>A0A139A6Q1_GONPJ</name>
<evidence type="ECO:0000256" key="4">
    <source>
        <dbReference type="ARBA" id="ARBA00023136"/>
    </source>
</evidence>
<gene>
    <name evidence="7" type="ORF">M427DRAFT_72137</name>
</gene>
<dbReference type="PANTHER" id="PTHR12988">
    <property type="entry name" value="SPHINGOMYELIN PHOSPHODIESTERASE 4"/>
    <property type="match status" value="1"/>
</dbReference>
<keyword evidence="8" id="KW-1185">Reference proteome</keyword>
<dbReference type="GO" id="GO:0016020">
    <property type="term" value="C:membrane"/>
    <property type="evidence" value="ECO:0007669"/>
    <property type="project" value="UniProtKB-SubCell"/>
</dbReference>
<dbReference type="STRING" id="1344416.A0A139A6Q1"/>
<dbReference type="GO" id="GO:0050290">
    <property type="term" value="F:sphingomyelin phosphodiesterase D activity"/>
    <property type="evidence" value="ECO:0007669"/>
    <property type="project" value="InterPro"/>
</dbReference>
<accession>A0A139A6Q1</accession>
<dbReference type="Proteomes" id="UP000070544">
    <property type="component" value="Unassembled WGS sequence"/>
</dbReference>
<dbReference type="GO" id="GO:0046475">
    <property type="term" value="P:glycerophospholipid catabolic process"/>
    <property type="evidence" value="ECO:0007669"/>
    <property type="project" value="TreeGrafter"/>
</dbReference>